<dbReference type="Pfam" id="PF12146">
    <property type="entry name" value="Hydrolase_4"/>
    <property type="match status" value="1"/>
</dbReference>
<dbReference type="AlphaFoldDB" id="A0A109MU07"/>
<evidence type="ECO:0000313" key="5">
    <source>
        <dbReference type="Proteomes" id="UP000064189"/>
    </source>
</evidence>
<sequence length="258" mass="28802">MTAAKVISGAEHFFLPGNSIGILICHGFNGTPQSVRYLGENFAARGFTVFAPRLAGHGTDENEMETSHYRDWIQDVEAAYAELKKTCTNVFAIGQSMGGALVLDLATKVACDGILTINAALKVPEYEKYRNQSVPRFIPEGKPDIKAENVIEIAYDRVPTKAVNQLLDIMQHTGTRLQRITCPLMLFHSPDDHVVPDRCSHQIYETVMSDDKEMISLDNSYHVASLDHDKDYIIEQTHRFIQKHTKQANSAPLTSLII</sequence>
<comment type="caution">
    <text evidence="4">The sequence shown here is derived from an EMBL/GenBank/DDBJ whole genome shotgun (WGS) entry which is preliminary data.</text>
</comment>
<dbReference type="PIRSF" id="PIRSF017388">
    <property type="entry name" value="Esterase_lipase"/>
    <property type="match status" value="1"/>
</dbReference>
<feature type="domain" description="Serine aminopeptidase S33" evidence="3">
    <location>
        <begin position="22"/>
        <end position="224"/>
    </location>
</feature>
<dbReference type="InterPro" id="IPR022742">
    <property type="entry name" value="Hydrolase_4"/>
</dbReference>
<feature type="active site" description="Nucleophile" evidence="1">
    <location>
        <position position="96"/>
    </location>
</feature>
<evidence type="ECO:0000313" key="4">
    <source>
        <dbReference type="EMBL" id="KWW12984.1"/>
    </source>
</evidence>
<evidence type="ECO:0000256" key="1">
    <source>
        <dbReference type="PIRSR" id="PIRSR017388-1"/>
    </source>
</evidence>
<feature type="binding site" evidence="2">
    <location>
        <position position="97"/>
    </location>
    <ligand>
        <name>substrate</name>
    </ligand>
</feature>
<feature type="binding site" evidence="2">
    <location>
        <position position="28"/>
    </location>
    <ligand>
        <name>substrate</name>
    </ligand>
</feature>
<dbReference type="InterPro" id="IPR012354">
    <property type="entry name" value="Esterase_lipase"/>
</dbReference>
<reference evidence="4 5" key="1">
    <citation type="submission" date="2015-11" db="EMBL/GenBank/DDBJ databases">
        <title>Genome Sequence of Bacillus simplex strain VanAntwerpen2.</title>
        <authorList>
            <person name="Couger M.B."/>
        </authorList>
    </citation>
    <scope>NUCLEOTIDE SEQUENCE [LARGE SCALE GENOMIC DNA]</scope>
    <source>
        <strain evidence="4 5">VanAntwerpen02</strain>
    </source>
</reference>
<gene>
    <name evidence="4" type="ORF">AS888_08550</name>
</gene>
<proteinExistence type="predicted"/>
<dbReference type="Gene3D" id="3.40.50.1820">
    <property type="entry name" value="alpha/beta hydrolase"/>
    <property type="match status" value="1"/>
</dbReference>
<dbReference type="InterPro" id="IPR051044">
    <property type="entry name" value="MAG_DAG_Lipase"/>
</dbReference>
<dbReference type="RefSeq" id="WP_061143757.1">
    <property type="nucleotide sequence ID" value="NZ_LNNH01000043.1"/>
</dbReference>
<feature type="active site" description="Charge relay system" evidence="1">
    <location>
        <position position="222"/>
    </location>
</feature>
<dbReference type="SUPFAM" id="SSF53474">
    <property type="entry name" value="alpha/beta-Hydrolases"/>
    <property type="match status" value="1"/>
</dbReference>
<accession>A0A109MU07</accession>
<evidence type="ECO:0000256" key="2">
    <source>
        <dbReference type="PIRSR" id="PIRSR017388-2"/>
    </source>
</evidence>
<evidence type="ECO:0000259" key="3">
    <source>
        <dbReference type="Pfam" id="PF12146"/>
    </source>
</evidence>
<protein>
    <recommendedName>
        <fullName evidence="3">Serine aminopeptidase S33 domain-containing protein</fullName>
    </recommendedName>
</protein>
<dbReference type="EMBL" id="LNNH01000043">
    <property type="protein sequence ID" value="KWW12984.1"/>
    <property type="molecule type" value="Genomic_DNA"/>
</dbReference>
<dbReference type="InterPro" id="IPR029058">
    <property type="entry name" value="AB_hydrolase_fold"/>
</dbReference>
<dbReference type="PANTHER" id="PTHR11614">
    <property type="entry name" value="PHOSPHOLIPASE-RELATED"/>
    <property type="match status" value="1"/>
</dbReference>
<dbReference type="Proteomes" id="UP000064189">
    <property type="component" value="Unassembled WGS sequence"/>
</dbReference>
<keyword evidence="5" id="KW-1185">Reference proteome</keyword>
<feature type="active site" description="Charge relay system" evidence="1">
    <location>
        <position position="192"/>
    </location>
</feature>
<dbReference type="GO" id="GO:0052689">
    <property type="term" value="F:carboxylic ester hydrolase activity"/>
    <property type="evidence" value="ECO:0007669"/>
    <property type="project" value="InterPro"/>
</dbReference>
<organism evidence="4 5">
    <name type="scientific">Peribacillus simplex</name>
    <dbReference type="NCBI Taxonomy" id="1478"/>
    <lineage>
        <taxon>Bacteria</taxon>
        <taxon>Bacillati</taxon>
        <taxon>Bacillota</taxon>
        <taxon>Bacilli</taxon>
        <taxon>Bacillales</taxon>
        <taxon>Bacillaceae</taxon>
        <taxon>Peribacillus</taxon>
    </lineage>
</organism>
<name>A0A109MU07_9BACI</name>